<evidence type="ECO:0000256" key="1">
    <source>
        <dbReference type="SAM" id="SignalP"/>
    </source>
</evidence>
<evidence type="ECO:0000313" key="3">
    <source>
        <dbReference type="Proteomes" id="UP000601099"/>
    </source>
</evidence>
<keyword evidence="1" id="KW-0732">Signal</keyword>
<dbReference type="EMBL" id="JADWYK010000014">
    <property type="protein sequence ID" value="MBG8555511.1"/>
    <property type="molecule type" value="Genomic_DNA"/>
</dbReference>
<evidence type="ECO:0008006" key="4">
    <source>
        <dbReference type="Google" id="ProtNLM"/>
    </source>
</evidence>
<protein>
    <recommendedName>
        <fullName evidence="4">DUF3108 domain-containing protein</fullName>
    </recommendedName>
</protein>
<keyword evidence="3" id="KW-1185">Reference proteome</keyword>
<evidence type="ECO:0000313" key="2">
    <source>
        <dbReference type="EMBL" id="MBG8555511.1"/>
    </source>
</evidence>
<feature type="signal peptide" evidence="1">
    <location>
        <begin position="1"/>
        <end position="22"/>
    </location>
</feature>
<reference evidence="2 3" key="1">
    <citation type="submission" date="2020-11" db="EMBL/GenBank/DDBJ databases">
        <title>Hymenobacter sp.</title>
        <authorList>
            <person name="Kim M.K."/>
        </authorList>
    </citation>
    <scope>NUCLEOTIDE SEQUENCE [LARGE SCALE GENOMIC DNA]</scope>
    <source>
        <strain evidence="2 3">BT594</strain>
    </source>
</reference>
<proteinExistence type="predicted"/>
<comment type="caution">
    <text evidence="2">The sequence shown here is derived from an EMBL/GenBank/DDBJ whole genome shotgun (WGS) entry which is preliminary data.</text>
</comment>
<feature type="chain" id="PRO_5047367267" description="DUF3108 domain-containing protein" evidence="1">
    <location>
        <begin position="23"/>
        <end position="224"/>
    </location>
</feature>
<dbReference type="RefSeq" id="WP_196956534.1">
    <property type="nucleotide sequence ID" value="NZ_JADWYK010000014.1"/>
</dbReference>
<organism evidence="2 3">
    <name type="scientific">Hymenobacter guriensis</name>
    <dbReference type="NCBI Taxonomy" id="2793065"/>
    <lineage>
        <taxon>Bacteria</taxon>
        <taxon>Pseudomonadati</taxon>
        <taxon>Bacteroidota</taxon>
        <taxon>Cytophagia</taxon>
        <taxon>Cytophagales</taxon>
        <taxon>Hymenobacteraceae</taxon>
        <taxon>Hymenobacter</taxon>
    </lineage>
</organism>
<name>A0ABS0L5V6_9BACT</name>
<dbReference type="Proteomes" id="UP000601099">
    <property type="component" value="Unassembled WGS sequence"/>
</dbReference>
<sequence>MTALRGILLGVLGGGWLTTAAAAGPLPPDSSRVRQSHRRLVFQFDQRYSVLNGSVVGINGLKVGVEFRGRVRTGLGLYLLSDGVPTDVALPAHLPAGTRDELRFRYVAAYGEYVVKGTPRWELSTPTQLGIGRYYARYEKPDGEVERTPRRLIYMFEPSVAGHVRVFRWVGLGAGGGYRQMLFMNNALESELNGPIFFGRVKLFLGDLYKIVRGRQRLFSQQGL</sequence>
<accession>A0ABS0L5V6</accession>
<gene>
    <name evidence="2" type="ORF">I5L79_18345</name>
</gene>